<dbReference type="GO" id="GO:0004721">
    <property type="term" value="F:phosphoprotein phosphatase activity"/>
    <property type="evidence" value="ECO:0007669"/>
    <property type="project" value="InterPro"/>
</dbReference>
<evidence type="ECO:0000313" key="22">
    <source>
        <dbReference type="Proteomes" id="UP000193925"/>
    </source>
</evidence>
<dbReference type="EMBL" id="CCCS020000049">
    <property type="protein sequence ID" value="CDQ11406.1"/>
    <property type="molecule type" value="Genomic_DNA"/>
</dbReference>
<dbReference type="InterPro" id="IPR036890">
    <property type="entry name" value="HATPase_C_sf"/>
</dbReference>
<feature type="transmembrane region" description="Helical" evidence="18">
    <location>
        <begin position="64"/>
        <end position="81"/>
    </location>
</feature>
<dbReference type="InterPro" id="IPR014310">
    <property type="entry name" value="Sig_transdc_His_kinase_PhoR"/>
</dbReference>
<keyword evidence="11" id="KW-0547">Nucleotide-binding</keyword>
<dbReference type="PRINTS" id="PR00344">
    <property type="entry name" value="BCTRLSENSOR"/>
</dbReference>
<dbReference type="InterPro" id="IPR003661">
    <property type="entry name" value="HisK_dim/P_dom"/>
</dbReference>
<dbReference type="RefSeq" id="WP_231551229.1">
    <property type="nucleotide sequence ID" value="NZ_CCCS020000049.1"/>
</dbReference>
<evidence type="ECO:0000256" key="11">
    <source>
        <dbReference type="ARBA" id="ARBA00022741"/>
    </source>
</evidence>
<dbReference type="SMART" id="SM00387">
    <property type="entry name" value="HATPase_c"/>
    <property type="match status" value="1"/>
</dbReference>
<reference evidence="20" key="1">
    <citation type="submission" date="2014-03" db="EMBL/GenBank/DDBJ databases">
        <authorList>
            <person name="Genoscope - CEA"/>
        </authorList>
    </citation>
    <scope>NUCLEOTIDE SEQUENCE [LARGE SCALE GENOMIC DNA]</scope>
    <source>
        <strain evidence="20">CF27</strain>
    </source>
</reference>
<evidence type="ECO:0000256" key="7">
    <source>
        <dbReference type="ARBA" id="ARBA00022553"/>
    </source>
</evidence>
<evidence type="ECO:0000256" key="8">
    <source>
        <dbReference type="ARBA" id="ARBA00022592"/>
    </source>
</evidence>
<accession>A0A060USX0</accession>
<evidence type="ECO:0000313" key="21">
    <source>
        <dbReference type="EMBL" id="SMH67766.1"/>
    </source>
</evidence>
<keyword evidence="6" id="KW-1003">Cell membrane</keyword>
<comment type="catalytic activity">
    <reaction evidence="1">
        <text>ATP + protein L-histidine = ADP + protein N-phospho-L-histidine.</text>
        <dbReference type="EC" id="2.7.13.3"/>
    </reaction>
</comment>
<gene>
    <name evidence="21" type="ORF">AFERRI_50968</name>
    <name evidence="20" type="ORF">AFERRI_530301</name>
</gene>
<comment type="subcellular location">
    <subcellularLocation>
        <location evidence="2">Cell membrane</location>
    </subcellularLocation>
</comment>
<keyword evidence="22" id="KW-1185">Reference proteome</keyword>
<evidence type="ECO:0000256" key="17">
    <source>
        <dbReference type="ARBA" id="ARBA00025207"/>
    </source>
</evidence>
<evidence type="ECO:0000256" key="4">
    <source>
        <dbReference type="ARBA" id="ARBA00019665"/>
    </source>
</evidence>
<dbReference type="PANTHER" id="PTHR45453:SF1">
    <property type="entry name" value="PHOSPHATE REGULON SENSOR PROTEIN PHOR"/>
    <property type="match status" value="1"/>
</dbReference>
<evidence type="ECO:0000256" key="5">
    <source>
        <dbReference type="ARBA" id="ARBA00022448"/>
    </source>
</evidence>
<dbReference type="SMART" id="SM00388">
    <property type="entry name" value="HisKA"/>
    <property type="match status" value="1"/>
</dbReference>
<dbReference type="InterPro" id="IPR036097">
    <property type="entry name" value="HisK_dim/P_sf"/>
</dbReference>
<dbReference type="GO" id="GO:0000155">
    <property type="term" value="F:phosphorelay sensor kinase activity"/>
    <property type="evidence" value="ECO:0007669"/>
    <property type="project" value="InterPro"/>
</dbReference>
<dbReference type="FunFam" id="3.30.565.10:FF:000006">
    <property type="entry name" value="Sensor histidine kinase WalK"/>
    <property type="match status" value="1"/>
</dbReference>
<evidence type="ECO:0000256" key="3">
    <source>
        <dbReference type="ARBA" id="ARBA00012438"/>
    </source>
</evidence>
<dbReference type="GO" id="GO:0016036">
    <property type="term" value="P:cellular response to phosphate starvation"/>
    <property type="evidence" value="ECO:0007669"/>
    <property type="project" value="TreeGrafter"/>
</dbReference>
<keyword evidence="7" id="KW-0597">Phosphoprotein</keyword>
<dbReference type="Gene3D" id="3.30.450.20">
    <property type="entry name" value="PAS domain"/>
    <property type="match status" value="1"/>
</dbReference>
<dbReference type="InterPro" id="IPR050351">
    <property type="entry name" value="BphY/WalK/GraS-like"/>
</dbReference>
<name>A0A060USX0_9PROT</name>
<evidence type="ECO:0000256" key="9">
    <source>
        <dbReference type="ARBA" id="ARBA00022679"/>
    </source>
</evidence>
<dbReference type="Pfam" id="PF02518">
    <property type="entry name" value="HATPase_c"/>
    <property type="match status" value="1"/>
</dbReference>
<evidence type="ECO:0000256" key="12">
    <source>
        <dbReference type="ARBA" id="ARBA00022777"/>
    </source>
</evidence>
<dbReference type="EC" id="2.7.13.3" evidence="3"/>
<dbReference type="Proteomes" id="UP000193925">
    <property type="component" value="Chromosome AFERRI"/>
</dbReference>
<dbReference type="Gene3D" id="3.30.565.10">
    <property type="entry name" value="Histidine kinase-like ATPase, C-terminal domain"/>
    <property type="match status" value="1"/>
</dbReference>
<dbReference type="GO" id="GO:0006817">
    <property type="term" value="P:phosphate ion transport"/>
    <property type="evidence" value="ECO:0007669"/>
    <property type="project" value="UniProtKB-KW"/>
</dbReference>
<keyword evidence="16 18" id="KW-0472">Membrane</keyword>
<reference evidence="20" key="2">
    <citation type="submission" date="2014-07" db="EMBL/GenBank/DDBJ databases">
        <title>Initial genome analysis of the psychrotolerant acidophile Acidithiobacillus ferrivorans CF27: insights into iron and sulfur oxidation pathways and into biofilm formation.</title>
        <authorList>
            <person name="Talla E."/>
            <person name="Hedrich S."/>
            <person name="Mangenot S."/>
            <person name="Ji B."/>
            <person name="Johnson D.B."/>
            <person name="Barbe V."/>
            <person name="Bonnefoy V."/>
        </authorList>
    </citation>
    <scope>NUCLEOTIDE SEQUENCE [LARGE SCALE GENOMIC DNA]</scope>
    <source>
        <strain evidence="20">CF27</strain>
    </source>
</reference>
<feature type="transmembrane region" description="Helical" evidence="18">
    <location>
        <begin position="40"/>
        <end position="57"/>
    </location>
</feature>
<dbReference type="NCBIfam" id="TIGR02966">
    <property type="entry name" value="phoR_proteo"/>
    <property type="match status" value="1"/>
</dbReference>
<keyword evidence="9" id="KW-0808">Transferase</keyword>
<evidence type="ECO:0000256" key="13">
    <source>
        <dbReference type="ARBA" id="ARBA00022840"/>
    </source>
</evidence>
<evidence type="ECO:0000256" key="6">
    <source>
        <dbReference type="ARBA" id="ARBA00022475"/>
    </source>
</evidence>
<sequence>MPWVCSEKRWTDDDWRGSLCAFSLSPRTLLPFSGVKYLRAWFYPVALWALIPIFGIADDLRTWSCLPSVIIALLLALWVGWHRQQSQSFSAWFRNPDTLLPPLAGGMWEETFAEGYHWRRDQEAQHRLLSAQIVQLRDALQAMPDVVVLMDARGQLLWVNPSGIRLLQLQWPEDAGKPLAFWLRTPNLRAFLAGEGPPSLQLPAPADAQQILEGMRYPLADAGALVIFRDVTRIRQLEQVRQDFVANVSHELRSPLTVVRGFLENMLDSSIAADDEVSSQLRLMEQQTLRMQSLVEDLLSLARMEAAEANPEHCETLMLADMIHNMLNTLAPAIAQKRLQINTALDGDLGFFAETIDLTSIIRNLLENAIKYTPANRTVNVRWERRPGELLFVVQDTGDGIAAEHLQRITERFYRVDKGRSRRIGGTGLGLAIVRHAVERYQGHLEVASEVGKGTTFTAHFPLHLARSVVPDSAVS</sequence>
<dbReference type="SUPFAM" id="SSF55785">
    <property type="entry name" value="PYP-like sensor domain (PAS domain)"/>
    <property type="match status" value="1"/>
</dbReference>
<proteinExistence type="predicted"/>
<reference evidence="21 22" key="3">
    <citation type="submission" date="2017-03" db="EMBL/GenBank/DDBJ databases">
        <authorList>
            <person name="Regsiter A."/>
            <person name="William W."/>
        </authorList>
    </citation>
    <scope>NUCLEOTIDE SEQUENCE [LARGE SCALE GENOMIC DNA]</scope>
    <source>
        <strain evidence="21">PRJEB5721</strain>
    </source>
</reference>
<dbReference type="PANTHER" id="PTHR45453">
    <property type="entry name" value="PHOSPHATE REGULON SENSOR PROTEIN PHOR"/>
    <property type="match status" value="1"/>
</dbReference>
<evidence type="ECO:0000259" key="19">
    <source>
        <dbReference type="PROSITE" id="PS50109"/>
    </source>
</evidence>
<dbReference type="CDD" id="cd00082">
    <property type="entry name" value="HisKA"/>
    <property type="match status" value="1"/>
</dbReference>
<dbReference type="GO" id="GO:0005524">
    <property type="term" value="F:ATP binding"/>
    <property type="evidence" value="ECO:0007669"/>
    <property type="project" value="UniProtKB-KW"/>
</dbReference>
<comment type="function">
    <text evidence="17">Member of the two-component regulatory system PhoR/PhoB involved in the phosphate regulon genes expression. PhoR may function as a membrane-associated protein kinase that phosphorylates PhoB in response to environmental signals.</text>
</comment>
<organism evidence="20">
    <name type="scientific">Acidithiobacillus ferrivorans</name>
    <dbReference type="NCBI Taxonomy" id="160808"/>
    <lineage>
        <taxon>Bacteria</taxon>
        <taxon>Pseudomonadati</taxon>
        <taxon>Pseudomonadota</taxon>
        <taxon>Acidithiobacillia</taxon>
        <taxon>Acidithiobacillales</taxon>
        <taxon>Acidithiobacillaceae</taxon>
        <taxon>Acidithiobacillus</taxon>
    </lineage>
</organism>
<dbReference type="Pfam" id="PF00512">
    <property type="entry name" value="HisKA"/>
    <property type="match status" value="1"/>
</dbReference>
<evidence type="ECO:0000256" key="15">
    <source>
        <dbReference type="ARBA" id="ARBA00023012"/>
    </source>
</evidence>
<dbReference type="Pfam" id="PF11808">
    <property type="entry name" value="PhoR"/>
    <property type="match status" value="1"/>
</dbReference>
<dbReference type="SUPFAM" id="SSF55874">
    <property type="entry name" value="ATPase domain of HSP90 chaperone/DNA topoisomerase II/histidine kinase"/>
    <property type="match status" value="1"/>
</dbReference>
<dbReference type="AlphaFoldDB" id="A0A060USX0"/>
<dbReference type="InterPro" id="IPR005467">
    <property type="entry name" value="His_kinase_dom"/>
</dbReference>
<dbReference type="Pfam" id="PF13188">
    <property type="entry name" value="PAS_8"/>
    <property type="match status" value="1"/>
</dbReference>
<evidence type="ECO:0000256" key="14">
    <source>
        <dbReference type="ARBA" id="ARBA00022989"/>
    </source>
</evidence>
<keyword evidence="8" id="KW-0592">Phosphate transport</keyword>
<dbReference type="InterPro" id="IPR003594">
    <property type="entry name" value="HATPase_dom"/>
</dbReference>
<keyword evidence="13" id="KW-0067">ATP-binding</keyword>
<evidence type="ECO:0000256" key="18">
    <source>
        <dbReference type="SAM" id="Phobius"/>
    </source>
</evidence>
<keyword evidence="10 18" id="KW-0812">Transmembrane</keyword>
<evidence type="ECO:0000256" key="2">
    <source>
        <dbReference type="ARBA" id="ARBA00004236"/>
    </source>
</evidence>
<dbReference type="InterPro" id="IPR035965">
    <property type="entry name" value="PAS-like_dom_sf"/>
</dbReference>
<dbReference type="InterPro" id="IPR000014">
    <property type="entry name" value="PAS"/>
</dbReference>
<keyword evidence="15" id="KW-0902">Two-component regulatory system</keyword>
<dbReference type="EMBL" id="LT841305">
    <property type="protein sequence ID" value="SMH67766.1"/>
    <property type="molecule type" value="Genomic_DNA"/>
</dbReference>
<evidence type="ECO:0000256" key="1">
    <source>
        <dbReference type="ARBA" id="ARBA00000085"/>
    </source>
</evidence>
<evidence type="ECO:0000256" key="16">
    <source>
        <dbReference type="ARBA" id="ARBA00023136"/>
    </source>
</evidence>
<keyword evidence="14 18" id="KW-1133">Transmembrane helix</keyword>
<feature type="domain" description="Histidine kinase" evidence="19">
    <location>
        <begin position="247"/>
        <end position="465"/>
    </location>
</feature>
<keyword evidence="12 20" id="KW-0418">Kinase</keyword>
<evidence type="ECO:0000313" key="20">
    <source>
        <dbReference type="EMBL" id="CDQ11406.1"/>
    </source>
</evidence>
<dbReference type="PROSITE" id="PS50109">
    <property type="entry name" value="HIS_KIN"/>
    <property type="match status" value="1"/>
</dbReference>
<protein>
    <recommendedName>
        <fullName evidence="4">Phosphate regulon sensor protein PhoR</fullName>
        <ecNumber evidence="3">2.7.13.3</ecNumber>
    </recommendedName>
</protein>
<dbReference type="FunFam" id="1.10.287.130:FF:000001">
    <property type="entry name" value="Two-component sensor histidine kinase"/>
    <property type="match status" value="1"/>
</dbReference>
<dbReference type="Gene3D" id="1.10.287.130">
    <property type="match status" value="1"/>
</dbReference>
<keyword evidence="5" id="KW-0813">Transport</keyword>
<dbReference type="GO" id="GO:0005886">
    <property type="term" value="C:plasma membrane"/>
    <property type="evidence" value="ECO:0007669"/>
    <property type="project" value="UniProtKB-SubCell"/>
</dbReference>
<evidence type="ECO:0000256" key="10">
    <source>
        <dbReference type="ARBA" id="ARBA00022692"/>
    </source>
</evidence>
<dbReference type="InterPro" id="IPR021766">
    <property type="entry name" value="PhoR_N"/>
</dbReference>
<dbReference type="SUPFAM" id="SSF47384">
    <property type="entry name" value="Homodimeric domain of signal transducing histidine kinase"/>
    <property type="match status" value="1"/>
</dbReference>
<dbReference type="InterPro" id="IPR004358">
    <property type="entry name" value="Sig_transdc_His_kin-like_C"/>
</dbReference>